<evidence type="ECO:0000256" key="1">
    <source>
        <dbReference type="ARBA" id="ARBA00023125"/>
    </source>
</evidence>
<name>A0A4S3B4D5_9ENTE</name>
<comment type="caution">
    <text evidence="4">The sequence shown here is derived from an EMBL/GenBank/DDBJ whole genome shotgun (WGS) entry which is preliminary data.</text>
</comment>
<evidence type="ECO:0000256" key="2">
    <source>
        <dbReference type="PROSITE-ProRule" id="PRU00335"/>
    </source>
</evidence>
<dbReference type="InterPro" id="IPR036271">
    <property type="entry name" value="Tet_transcr_reg_TetR-rel_C_sf"/>
</dbReference>
<dbReference type="SUPFAM" id="SSF48498">
    <property type="entry name" value="Tetracyclin repressor-like, C-terminal domain"/>
    <property type="match status" value="1"/>
</dbReference>
<dbReference type="InterPro" id="IPR050624">
    <property type="entry name" value="HTH-type_Tx_Regulator"/>
</dbReference>
<dbReference type="Gene3D" id="1.10.357.10">
    <property type="entry name" value="Tetracycline Repressor, domain 2"/>
    <property type="match status" value="1"/>
</dbReference>
<keyword evidence="1 2" id="KW-0238">DNA-binding</keyword>
<feature type="DNA-binding region" description="H-T-H motif" evidence="2">
    <location>
        <begin position="32"/>
        <end position="51"/>
    </location>
</feature>
<organism evidence="4 5">
    <name type="scientific">Vagococcus silagei</name>
    <dbReference type="NCBI Taxonomy" id="2508885"/>
    <lineage>
        <taxon>Bacteria</taxon>
        <taxon>Bacillati</taxon>
        <taxon>Bacillota</taxon>
        <taxon>Bacilli</taxon>
        <taxon>Lactobacillales</taxon>
        <taxon>Enterococcaceae</taxon>
        <taxon>Vagococcus</taxon>
    </lineage>
</organism>
<dbReference type="SUPFAM" id="SSF46689">
    <property type="entry name" value="Homeodomain-like"/>
    <property type="match status" value="1"/>
</dbReference>
<protein>
    <submittedName>
        <fullName evidence="4">TetR/AcrR family transcriptional regulator</fullName>
    </submittedName>
</protein>
<evidence type="ECO:0000313" key="5">
    <source>
        <dbReference type="Proteomes" id="UP000310506"/>
    </source>
</evidence>
<dbReference type="Proteomes" id="UP000310506">
    <property type="component" value="Unassembled WGS sequence"/>
</dbReference>
<dbReference type="GO" id="GO:0003677">
    <property type="term" value="F:DNA binding"/>
    <property type="evidence" value="ECO:0007669"/>
    <property type="project" value="UniProtKB-UniRule"/>
</dbReference>
<proteinExistence type="predicted"/>
<dbReference type="Pfam" id="PF00440">
    <property type="entry name" value="TetR_N"/>
    <property type="match status" value="1"/>
</dbReference>
<dbReference type="AlphaFoldDB" id="A0A4S3B4D5"/>
<dbReference type="InterPro" id="IPR001647">
    <property type="entry name" value="HTH_TetR"/>
</dbReference>
<dbReference type="RefSeq" id="WP_136136453.1">
    <property type="nucleotide sequence ID" value="NZ_SDGV01000010.1"/>
</dbReference>
<dbReference type="OrthoDB" id="9814200at2"/>
<dbReference type="EMBL" id="SDGV01000010">
    <property type="protein sequence ID" value="THB61682.1"/>
    <property type="molecule type" value="Genomic_DNA"/>
</dbReference>
<evidence type="ECO:0000313" key="4">
    <source>
        <dbReference type="EMBL" id="THB61682.1"/>
    </source>
</evidence>
<feature type="domain" description="HTH tetR-type" evidence="3">
    <location>
        <begin position="8"/>
        <end position="69"/>
    </location>
</feature>
<sequence>MARKRDSEKTRQLILDVSKKLFLEQGYEETSVQDIIDGLGGLTKGVIYHYFDSKYDILKTILRLSVSSDFLDEQWRGENGLEKLQNFLIDSFSDQHHVNCSDEALLALRTSKVLGDYYTQQFKEFAPEVSVIIQEGIADGSIQTDYPEELAELFVLTINLWLRLQIGASTQDELSNRALFLKQMFELLNVQIITDDVLKQMFSYFETHSKK</sequence>
<reference evidence="4 5" key="1">
    <citation type="submission" date="2019-01" db="EMBL/GenBank/DDBJ databases">
        <title>Vagococcus silagei sp. nov. isolated from brewer's grain.</title>
        <authorList>
            <person name="Guu J.-R."/>
        </authorList>
    </citation>
    <scope>NUCLEOTIDE SEQUENCE [LARGE SCALE GENOMIC DNA]</scope>
    <source>
        <strain evidence="4 5">2B-2</strain>
    </source>
</reference>
<dbReference type="PANTHER" id="PTHR43479">
    <property type="entry name" value="ACREF/ENVCD OPERON REPRESSOR-RELATED"/>
    <property type="match status" value="1"/>
</dbReference>
<accession>A0A4S3B4D5</accession>
<keyword evidence="5" id="KW-1185">Reference proteome</keyword>
<dbReference type="PROSITE" id="PS50977">
    <property type="entry name" value="HTH_TETR_2"/>
    <property type="match status" value="1"/>
</dbReference>
<dbReference type="InterPro" id="IPR009057">
    <property type="entry name" value="Homeodomain-like_sf"/>
</dbReference>
<evidence type="ECO:0000259" key="3">
    <source>
        <dbReference type="PROSITE" id="PS50977"/>
    </source>
</evidence>
<dbReference type="PANTHER" id="PTHR43479:SF11">
    <property type="entry name" value="ACREF_ENVCD OPERON REPRESSOR-RELATED"/>
    <property type="match status" value="1"/>
</dbReference>
<gene>
    <name evidence="4" type="ORF">ESZ54_04315</name>
</gene>